<protein>
    <recommendedName>
        <fullName evidence="1">MaoC-like domain-containing protein</fullName>
    </recommendedName>
</protein>
<organism evidence="2">
    <name type="scientific">marine metagenome</name>
    <dbReference type="NCBI Taxonomy" id="408172"/>
    <lineage>
        <taxon>unclassified sequences</taxon>
        <taxon>metagenomes</taxon>
        <taxon>ecological metagenomes</taxon>
    </lineage>
</organism>
<dbReference type="InterPro" id="IPR029069">
    <property type="entry name" value="HotDog_dom_sf"/>
</dbReference>
<reference evidence="2" key="1">
    <citation type="submission" date="2018-05" db="EMBL/GenBank/DDBJ databases">
        <authorList>
            <person name="Lanie J.A."/>
            <person name="Ng W.-L."/>
            <person name="Kazmierczak K.M."/>
            <person name="Andrzejewski T.M."/>
            <person name="Davidsen T.M."/>
            <person name="Wayne K.J."/>
            <person name="Tettelin H."/>
            <person name="Glass J.I."/>
            <person name="Rusch D."/>
            <person name="Podicherti R."/>
            <person name="Tsui H.-C.T."/>
            <person name="Winkler M.E."/>
        </authorList>
    </citation>
    <scope>NUCLEOTIDE SEQUENCE</scope>
</reference>
<dbReference type="Gene3D" id="3.10.129.10">
    <property type="entry name" value="Hotdog Thioesterase"/>
    <property type="match status" value="1"/>
</dbReference>
<dbReference type="PANTHER" id="PTHR42993:SF1">
    <property type="entry name" value="MAOC-LIKE DEHYDRATASE DOMAIN-CONTAINING PROTEIN"/>
    <property type="match status" value="1"/>
</dbReference>
<dbReference type="Pfam" id="PF01575">
    <property type="entry name" value="MaoC_dehydratas"/>
    <property type="match status" value="1"/>
</dbReference>
<gene>
    <name evidence="2" type="ORF">METZ01_LOCUS86592</name>
</gene>
<dbReference type="AlphaFoldDB" id="A0A381V1N2"/>
<feature type="domain" description="MaoC-like" evidence="1">
    <location>
        <begin position="14"/>
        <end position="112"/>
    </location>
</feature>
<evidence type="ECO:0000259" key="1">
    <source>
        <dbReference type="Pfam" id="PF01575"/>
    </source>
</evidence>
<dbReference type="SUPFAM" id="SSF54637">
    <property type="entry name" value="Thioesterase/thiol ester dehydrase-isomerase"/>
    <property type="match status" value="1"/>
</dbReference>
<proteinExistence type="predicted"/>
<dbReference type="InterPro" id="IPR039375">
    <property type="entry name" value="NodN-like"/>
</dbReference>
<dbReference type="CDD" id="cd03450">
    <property type="entry name" value="NodN"/>
    <property type="match status" value="1"/>
</dbReference>
<accession>A0A381V1N2</accession>
<dbReference type="InterPro" id="IPR002539">
    <property type="entry name" value="MaoC-like_dom"/>
</dbReference>
<dbReference type="PANTHER" id="PTHR42993">
    <property type="entry name" value="MAOC-LIKE DEHYDRATASE DOMAIN-CONTAINING PROTEIN"/>
    <property type="match status" value="1"/>
</dbReference>
<dbReference type="EMBL" id="UINC01007513">
    <property type="protein sequence ID" value="SVA33738.1"/>
    <property type="molecule type" value="Genomic_DNA"/>
</dbReference>
<name>A0A381V1N2_9ZZZZ</name>
<evidence type="ECO:0000313" key="2">
    <source>
        <dbReference type="EMBL" id="SVA33738.1"/>
    </source>
</evidence>
<sequence>MKIVVPVDQLKDYVGKHIGYSDWFLIDQERIDHFAETTIDHQWIHVDVDKAAKGPFKAPIAHGFLTLSLLTYLTETCGVLPEGAVMGINYGFDKVRFLKPVQVGKKIRTGVKPISITERNPGQWLIKSEVTVEIESEEKPALVAEWLGLVVTG</sequence>